<evidence type="ECO:0000256" key="4">
    <source>
        <dbReference type="ARBA" id="ARBA00022801"/>
    </source>
</evidence>
<dbReference type="InterPro" id="IPR004390">
    <property type="entry name" value="SR_rcpt_FtsY"/>
</dbReference>
<dbReference type="GO" id="GO:0005886">
    <property type="term" value="C:plasma membrane"/>
    <property type="evidence" value="ECO:0007669"/>
    <property type="project" value="UniProtKB-SubCell"/>
</dbReference>
<comment type="caution">
    <text evidence="11">The sequence shown here is derived from an EMBL/GenBank/DDBJ whole genome shotgun (WGS) entry which is preliminary data.</text>
</comment>
<dbReference type="PROSITE" id="PS00300">
    <property type="entry name" value="SRP54"/>
    <property type="match status" value="1"/>
</dbReference>
<dbReference type="Proteomes" id="UP000442694">
    <property type="component" value="Unassembled WGS sequence"/>
</dbReference>
<reference evidence="11 12" key="1">
    <citation type="submission" date="2019-10" db="EMBL/GenBank/DDBJ databases">
        <title>New genus of Silvanigrellaceae.</title>
        <authorList>
            <person name="Pitt A."/>
            <person name="Hahn M.W."/>
        </authorList>
    </citation>
    <scope>NUCLEOTIDE SEQUENCE [LARGE SCALE GENOMIC DNA]</scope>
    <source>
        <strain evidence="11 12">33A1-SZDP</strain>
    </source>
</reference>
<dbReference type="GO" id="GO:0005525">
    <property type="term" value="F:GTP binding"/>
    <property type="evidence" value="ECO:0007669"/>
    <property type="project" value="UniProtKB-UniRule"/>
</dbReference>
<organism evidence="11 12">
    <name type="scientific">Fluviispira multicolorata</name>
    <dbReference type="NCBI Taxonomy" id="2654512"/>
    <lineage>
        <taxon>Bacteria</taxon>
        <taxon>Pseudomonadati</taxon>
        <taxon>Bdellovibrionota</taxon>
        <taxon>Oligoflexia</taxon>
        <taxon>Silvanigrellales</taxon>
        <taxon>Silvanigrellaceae</taxon>
        <taxon>Fluviispira</taxon>
    </lineage>
</organism>
<dbReference type="CDD" id="cd17874">
    <property type="entry name" value="FtsY"/>
    <property type="match status" value="1"/>
</dbReference>
<dbReference type="Pfam" id="PF02881">
    <property type="entry name" value="SRP54_N"/>
    <property type="match status" value="1"/>
</dbReference>
<comment type="function">
    <text evidence="9">Involved in targeting and insertion of nascent membrane proteins into the cytoplasmic membrane. Acts as a receptor for the complex formed by the signal recognition particle (SRP) and the ribosome-nascent chain (RNC).</text>
</comment>
<keyword evidence="1 9" id="KW-1003">Cell membrane</keyword>
<evidence type="ECO:0000256" key="6">
    <source>
        <dbReference type="ARBA" id="ARBA00023136"/>
    </source>
</evidence>
<dbReference type="InterPro" id="IPR013822">
    <property type="entry name" value="Signal_recog_particl_SRP54_hlx"/>
</dbReference>
<dbReference type="Gene3D" id="1.20.120.140">
    <property type="entry name" value="Signal recognition particle SRP54, nucleotide-binding domain"/>
    <property type="match status" value="1"/>
</dbReference>
<comment type="subunit">
    <text evidence="9">Part of the signal recognition particle protein translocation system, which is composed of SRP and FtsY.</text>
</comment>
<keyword evidence="4 9" id="KW-0378">Hydrolase</keyword>
<dbReference type="Pfam" id="PF00448">
    <property type="entry name" value="SRP54"/>
    <property type="match status" value="1"/>
</dbReference>
<evidence type="ECO:0000256" key="9">
    <source>
        <dbReference type="HAMAP-Rule" id="MF_00920"/>
    </source>
</evidence>
<evidence type="ECO:0000256" key="3">
    <source>
        <dbReference type="ARBA" id="ARBA00022741"/>
    </source>
</evidence>
<dbReference type="InterPro" id="IPR036225">
    <property type="entry name" value="SRP/SRP_N"/>
</dbReference>
<dbReference type="SMART" id="SM00962">
    <property type="entry name" value="SRP54"/>
    <property type="match status" value="1"/>
</dbReference>
<keyword evidence="3 9" id="KW-0547">Nucleotide-binding</keyword>
<protein>
    <recommendedName>
        <fullName evidence="9">Signal recognition particle receptor FtsY</fullName>
        <shortName evidence="9">SRP receptor</shortName>
        <ecNumber evidence="9">3.6.5.4</ecNumber>
    </recommendedName>
</protein>
<dbReference type="GO" id="GO:0006614">
    <property type="term" value="P:SRP-dependent cotranslational protein targeting to membrane"/>
    <property type="evidence" value="ECO:0007669"/>
    <property type="project" value="InterPro"/>
</dbReference>
<comment type="subcellular location">
    <subcellularLocation>
        <location evidence="9">Cell membrane</location>
        <topology evidence="9">Peripheral membrane protein</topology>
        <orientation evidence="9">Cytoplasmic side</orientation>
    </subcellularLocation>
    <subcellularLocation>
        <location evidence="9">Cytoplasm</location>
    </subcellularLocation>
</comment>
<dbReference type="FunFam" id="3.40.50.300:FF:000053">
    <property type="entry name" value="Signal recognition particle receptor FtsY"/>
    <property type="match status" value="1"/>
</dbReference>
<comment type="similarity">
    <text evidence="9">Belongs to the GTP-binding SRP family. FtsY subfamily.</text>
</comment>
<evidence type="ECO:0000256" key="1">
    <source>
        <dbReference type="ARBA" id="ARBA00022475"/>
    </source>
</evidence>
<evidence type="ECO:0000256" key="2">
    <source>
        <dbReference type="ARBA" id="ARBA00022490"/>
    </source>
</evidence>
<dbReference type="GO" id="GO:0003924">
    <property type="term" value="F:GTPase activity"/>
    <property type="evidence" value="ECO:0007669"/>
    <property type="project" value="UniProtKB-UniRule"/>
</dbReference>
<feature type="binding site" evidence="9">
    <location>
        <begin position="284"/>
        <end position="288"/>
    </location>
    <ligand>
        <name>GTP</name>
        <dbReference type="ChEBI" id="CHEBI:37565"/>
    </ligand>
</feature>
<name>A0A833N197_9BACT</name>
<evidence type="ECO:0000256" key="8">
    <source>
        <dbReference type="ARBA" id="ARBA00048027"/>
    </source>
</evidence>
<dbReference type="Gene3D" id="3.40.50.300">
    <property type="entry name" value="P-loop containing nucleotide triphosphate hydrolases"/>
    <property type="match status" value="1"/>
</dbReference>
<dbReference type="HAMAP" id="MF_00920">
    <property type="entry name" value="FtsY"/>
    <property type="match status" value="1"/>
</dbReference>
<dbReference type="GO" id="GO:0005737">
    <property type="term" value="C:cytoplasm"/>
    <property type="evidence" value="ECO:0007669"/>
    <property type="project" value="UniProtKB-SubCell"/>
</dbReference>
<dbReference type="InterPro" id="IPR000897">
    <property type="entry name" value="SRP54_GTPase_dom"/>
</dbReference>
<comment type="catalytic activity">
    <reaction evidence="8 9">
        <text>GTP + H2O = GDP + phosphate + H(+)</text>
        <dbReference type="Rhea" id="RHEA:19669"/>
        <dbReference type="ChEBI" id="CHEBI:15377"/>
        <dbReference type="ChEBI" id="CHEBI:15378"/>
        <dbReference type="ChEBI" id="CHEBI:37565"/>
        <dbReference type="ChEBI" id="CHEBI:43474"/>
        <dbReference type="ChEBI" id="CHEBI:58189"/>
        <dbReference type="EC" id="3.6.5.4"/>
    </reaction>
</comment>
<dbReference type="GO" id="GO:0005047">
    <property type="term" value="F:signal recognition particle binding"/>
    <property type="evidence" value="ECO:0007669"/>
    <property type="project" value="TreeGrafter"/>
</dbReference>
<dbReference type="SMART" id="SM00382">
    <property type="entry name" value="AAA"/>
    <property type="match status" value="1"/>
</dbReference>
<feature type="domain" description="SRP54-type proteins GTP-binding" evidence="10">
    <location>
        <begin position="369"/>
        <end position="382"/>
    </location>
</feature>
<dbReference type="EMBL" id="WFLN01000007">
    <property type="protein sequence ID" value="KAB8030030.1"/>
    <property type="molecule type" value="Genomic_DNA"/>
</dbReference>
<keyword evidence="5 9" id="KW-0342">GTP-binding</keyword>
<keyword evidence="6 9" id="KW-0472">Membrane</keyword>
<evidence type="ECO:0000259" key="10">
    <source>
        <dbReference type="PROSITE" id="PS00300"/>
    </source>
</evidence>
<dbReference type="PANTHER" id="PTHR43134">
    <property type="entry name" value="SIGNAL RECOGNITION PARTICLE RECEPTOR SUBUNIT ALPHA"/>
    <property type="match status" value="1"/>
</dbReference>
<dbReference type="PANTHER" id="PTHR43134:SF1">
    <property type="entry name" value="SIGNAL RECOGNITION PARTICLE RECEPTOR SUBUNIT ALPHA"/>
    <property type="match status" value="1"/>
</dbReference>
<gene>
    <name evidence="9 11" type="primary">ftsY</name>
    <name evidence="11" type="ORF">GCL57_10280</name>
</gene>
<keyword evidence="7 9" id="KW-0675">Receptor</keyword>
<feature type="binding site" evidence="9">
    <location>
        <begin position="202"/>
        <end position="209"/>
    </location>
    <ligand>
        <name>GTP</name>
        <dbReference type="ChEBI" id="CHEBI:37565"/>
    </ligand>
</feature>
<proteinExistence type="inferred from homology"/>
<keyword evidence="12" id="KW-1185">Reference proteome</keyword>
<evidence type="ECO:0000256" key="7">
    <source>
        <dbReference type="ARBA" id="ARBA00023170"/>
    </source>
</evidence>
<keyword evidence="2 9" id="KW-0963">Cytoplasm</keyword>
<dbReference type="NCBIfam" id="TIGR00064">
    <property type="entry name" value="ftsY"/>
    <property type="match status" value="1"/>
</dbReference>
<evidence type="ECO:0000313" key="12">
    <source>
        <dbReference type="Proteomes" id="UP000442694"/>
    </source>
</evidence>
<evidence type="ECO:0000313" key="11">
    <source>
        <dbReference type="EMBL" id="KAB8030030.1"/>
    </source>
</evidence>
<dbReference type="InterPro" id="IPR042101">
    <property type="entry name" value="SRP54_N_sf"/>
</dbReference>
<dbReference type="SUPFAM" id="SSF47364">
    <property type="entry name" value="Domain of the SRP/SRP receptor G-proteins"/>
    <property type="match status" value="1"/>
</dbReference>
<accession>A0A833N197</accession>
<dbReference type="InterPro" id="IPR003593">
    <property type="entry name" value="AAA+_ATPase"/>
</dbReference>
<dbReference type="SMART" id="SM00963">
    <property type="entry name" value="SRP54_N"/>
    <property type="match status" value="1"/>
</dbReference>
<evidence type="ECO:0000256" key="5">
    <source>
        <dbReference type="ARBA" id="ARBA00023134"/>
    </source>
</evidence>
<dbReference type="EC" id="3.6.5.4" evidence="9"/>
<dbReference type="SUPFAM" id="SSF52540">
    <property type="entry name" value="P-loop containing nucleoside triphosphate hydrolases"/>
    <property type="match status" value="1"/>
</dbReference>
<feature type="binding site" evidence="9">
    <location>
        <begin position="348"/>
        <end position="351"/>
    </location>
    <ligand>
        <name>GTP</name>
        <dbReference type="ChEBI" id="CHEBI:37565"/>
    </ligand>
</feature>
<sequence length="397" mass="43858">MIAASVVTAVLVVLFITNLIINRKKNPPKSLPKDSIRENLIELTERKKLETPVVQKSQDVKQDALPLEQLQEKLLKPIVDEKKWFDRLKGGLRRTHSQIVNGLDEFFTAKSDKVTRDETLEHLFELLVQADVGVKTSDLLVEKVKNRLTKEDYSNSAKFKNILREEIFNILSSTKVNSKGEIEKPLLSLSENKLPHIVLMVGVNGVGKTTTTGKLAYKAHLRGQKVVIGAADTFRAAAIEQLSVWAERSKAQMIRLKEGADPASVAFETVKKATEANADICLIDTAGRLQNRQDLMQELAKIGRVVAKENPDAPHEVLLVLDATTGQNALQQAKIFRDVVNITGLILTKLDGTAKGGIAIAIASEMGLPIRYVGVGESVEDLELFEAHEFVNALFSE</sequence>
<dbReference type="AlphaFoldDB" id="A0A833N197"/>
<dbReference type="InterPro" id="IPR027417">
    <property type="entry name" value="P-loop_NTPase"/>
</dbReference>